<dbReference type="InterPro" id="IPR012337">
    <property type="entry name" value="RNaseH-like_sf"/>
</dbReference>
<dbReference type="EMBL" id="JACGCM010001077">
    <property type="protein sequence ID" value="KAF6161863.1"/>
    <property type="molecule type" value="Genomic_DNA"/>
</dbReference>
<feature type="domain" description="DUF4283" evidence="2">
    <location>
        <begin position="61"/>
        <end position="142"/>
    </location>
</feature>
<organism evidence="3 4">
    <name type="scientific">Kingdonia uniflora</name>
    <dbReference type="NCBI Taxonomy" id="39325"/>
    <lineage>
        <taxon>Eukaryota</taxon>
        <taxon>Viridiplantae</taxon>
        <taxon>Streptophyta</taxon>
        <taxon>Embryophyta</taxon>
        <taxon>Tracheophyta</taxon>
        <taxon>Spermatophyta</taxon>
        <taxon>Magnoliopsida</taxon>
        <taxon>Ranunculales</taxon>
        <taxon>Circaeasteraceae</taxon>
        <taxon>Kingdonia</taxon>
    </lineage>
</organism>
<feature type="region of interest" description="Disordered" evidence="1">
    <location>
        <begin position="260"/>
        <end position="322"/>
    </location>
</feature>
<dbReference type="PANTHER" id="PTHR31286:SF60">
    <property type="entry name" value="PROTEIN, PUTATIVE-RELATED"/>
    <property type="match status" value="1"/>
</dbReference>
<dbReference type="InterPro" id="IPR044730">
    <property type="entry name" value="RNase_H-like_dom_plant"/>
</dbReference>
<evidence type="ECO:0000313" key="4">
    <source>
        <dbReference type="Proteomes" id="UP000541444"/>
    </source>
</evidence>
<protein>
    <recommendedName>
        <fullName evidence="2">DUF4283 domain-containing protein</fullName>
    </recommendedName>
</protein>
<name>A0A7J7N409_9MAGN</name>
<dbReference type="InterPro" id="IPR025558">
    <property type="entry name" value="DUF4283"/>
</dbReference>
<evidence type="ECO:0000313" key="3">
    <source>
        <dbReference type="EMBL" id="KAF6161863.1"/>
    </source>
</evidence>
<sequence>MDLWEMEAASKVKAVNQETQRSFAGLFNLKSVDIRSLPMPGMRGEFPMIKIPEDDVKRGVERFKFSLIGRLDLMKTKLAIARDVAMSLWKLKGTCQFIPLGKGFFTILLDNEEDKFQIWRGGPWHIESQLLRVIPWAPNFDVLKQKNSNAMVWIKFPGLPNEYWEEDILMSMSRTIGNPVQVDGSTLRRNIGLYVSVLVDIDFSLPVPTKIFVENDNYEFVQEVILGRTPKVYSHCKVVGHIISECRDVRKEIHVENVTTKAGEDGKKNKKENRNKKKDEQREEQTKEQDKAGDKQKGILVDKTPSSKETGNPIFKQKSHKGAVETWDNTIERMGGSNKNANLTRSNSMVPFSWEGELGNEVAREAGIVKQSWADKVKETGSNYNNTEGMEVGNNNSEGTSAESEEWSGESINGEDALSNLQDLDMETEWTTVRNRKNLRLYKAKVSNVSMIMKSTRRQQQRKLWDDLLVIGQTNLPWLVAGDFNVILRDEEKRGGRGVRWKAVSEFQDFVTSTNLMEVPSMGARFTWSNCQRGKNRILCKLDRMFMNKAWMDLYGDWKYKVLAKTSSDHAPLMGWEMGCPKPVNAPFRFCKMWINHEKFLEVVKLSWEQDLQGNPLFVLSKKLKRLKMALKDWNRDVLGGSKKAIVVLSDKIEELERQQEVDVENDRIADGINQAKRQTVIALKNDEDLWKQKSRVKWLESGDRNTAYFHKMVKLKRSKSMIHCIKRDDGVALEEQVDIKAYIEKYYTEKFAFQPTNSDEELIGLVLQSISDEDNQLLTALPDLLEIKEAVIMQIDKEKKKWQYRIQETAFLSKAVMDNNQEDLNIICSLRVPCHPRKDMVVRSCFWALPEVGEIKVNTDGAAKGNPGKGGAGFIIRNHRGGLATATSNGWVIAWLESDSSGAVTALSNDIIPWSLENVWKEVKKKMTKIRITRTWREANFSSDKLAKRGAMLSEDIIESNDGKPSYLHKIEDRKGHERAMKKYGSYLPPQVKQYEYLASPLRTSCSVRGPAVAALDDVVSKHPEVLELSVCPEDPETVAAETAESAAVATENQLDSKTATMAVVL</sequence>
<dbReference type="CDD" id="cd06222">
    <property type="entry name" value="RNase_H_like"/>
    <property type="match status" value="1"/>
</dbReference>
<feature type="compositionally biased region" description="Polar residues" evidence="1">
    <location>
        <begin position="380"/>
        <end position="402"/>
    </location>
</feature>
<accession>A0A7J7N409</accession>
<dbReference type="SUPFAM" id="SSF56219">
    <property type="entry name" value="DNase I-like"/>
    <property type="match status" value="1"/>
</dbReference>
<feature type="compositionally biased region" description="Basic and acidic residues" evidence="1">
    <location>
        <begin position="277"/>
        <end position="297"/>
    </location>
</feature>
<dbReference type="OrthoDB" id="1748430at2759"/>
<dbReference type="InterPro" id="IPR036691">
    <property type="entry name" value="Endo/exonu/phosph_ase_sf"/>
</dbReference>
<evidence type="ECO:0000259" key="2">
    <source>
        <dbReference type="Pfam" id="PF14111"/>
    </source>
</evidence>
<dbReference type="PANTHER" id="PTHR31286">
    <property type="entry name" value="GLYCINE-RICH CELL WALL STRUCTURAL PROTEIN 1.8-LIKE"/>
    <property type="match status" value="1"/>
</dbReference>
<gene>
    <name evidence="3" type="ORF">GIB67_002573</name>
</gene>
<dbReference type="SUPFAM" id="SSF53098">
    <property type="entry name" value="Ribonuclease H-like"/>
    <property type="match status" value="1"/>
</dbReference>
<dbReference type="AlphaFoldDB" id="A0A7J7N409"/>
<comment type="caution">
    <text evidence="3">The sequence shown here is derived from an EMBL/GenBank/DDBJ whole genome shotgun (WGS) entry which is preliminary data.</text>
</comment>
<dbReference type="Gene3D" id="3.60.10.10">
    <property type="entry name" value="Endonuclease/exonuclease/phosphatase"/>
    <property type="match status" value="1"/>
</dbReference>
<evidence type="ECO:0000256" key="1">
    <source>
        <dbReference type="SAM" id="MobiDB-lite"/>
    </source>
</evidence>
<feature type="region of interest" description="Disordered" evidence="1">
    <location>
        <begin position="379"/>
        <end position="411"/>
    </location>
</feature>
<dbReference type="Proteomes" id="UP000541444">
    <property type="component" value="Unassembled WGS sequence"/>
</dbReference>
<reference evidence="3 4" key="1">
    <citation type="journal article" date="2020" name="IScience">
        <title>Genome Sequencing of the Endangered Kingdonia uniflora (Circaeasteraceae, Ranunculales) Reveals Potential Mechanisms of Evolutionary Specialization.</title>
        <authorList>
            <person name="Sun Y."/>
            <person name="Deng T."/>
            <person name="Zhang A."/>
            <person name="Moore M.J."/>
            <person name="Landis J.B."/>
            <person name="Lin N."/>
            <person name="Zhang H."/>
            <person name="Zhang X."/>
            <person name="Huang J."/>
            <person name="Zhang X."/>
            <person name="Sun H."/>
            <person name="Wang H."/>
        </authorList>
    </citation>
    <scope>NUCLEOTIDE SEQUENCE [LARGE SCALE GENOMIC DNA]</scope>
    <source>
        <strain evidence="3">TB1705</strain>
        <tissue evidence="3">Leaf</tissue>
    </source>
</reference>
<dbReference type="InterPro" id="IPR040256">
    <property type="entry name" value="At4g02000-like"/>
</dbReference>
<keyword evidence="4" id="KW-1185">Reference proteome</keyword>
<dbReference type="Pfam" id="PF14111">
    <property type="entry name" value="DUF4283"/>
    <property type="match status" value="1"/>
</dbReference>
<proteinExistence type="predicted"/>